<accession>A0A645IY94</accession>
<evidence type="ECO:0000313" key="1">
    <source>
        <dbReference type="EMBL" id="MPN56166.1"/>
    </source>
</evidence>
<sequence length="114" mass="12828">MNHSPVCRHKCGFAESGDRGKMSEITVAVISVVFDVAFQRRRLDSGVDGSASLFCPGTFLFLKHQMSMNKVNIIARPADTEVIIAHVVMQERLITTENMNPIMIGIIKYIKFNW</sequence>
<organism evidence="1">
    <name type="scientific">bioreactor metagenome</name>
    <dbReference type="NCBI Taxonomy" id="1076179"/>
    <lineage>
        <taxon>unclassified sequences</taxon>
        <taxon>metagenomes</taxon>
        <taxon>ecological metagenomes</taxon>
    </lineage>
</organism>
<dbReference type="AlphaFoldDB" id="A0A645IY94"/>
<gene>
    <name evidence="1" type="ORF">SDC9_203852</name>
</gene>
<reference evidence="1" key="1">
    <citation type="submission" date="2019-08" db="EMBL/GenBank/DDBJ databases">
        <authorList>
            <person name="Kucharzyk K."/>
            <person name="Murdoch R.W."/>
            <person name="Higgins S."/>
            <person name="Loffler F."/>
        </authorList>
    </citation>
    <scope>NUCLEOTIDE SEQUENCE</scope>
</reference>
<dbReference type="EMBL" id="VSSQ01126199">
    <property type="protein sequence ID" value="MPN56166.1"/>
    <property type="molecule type" value="Genomic_DNA"/>
</dbReference>
<name>A0A645IY94_9ZZZZ</name>
<protein>
    <submittedName>
        <fullName evidence="1">Uncharacterized protein</fullName>
    </submittedName>
</protein>
<proteinExistence type="predicted"/>
<comment type="caution">
    <text evidence="1">The sequence shown here is derived from an EMBL/GenBank/DDBJ whole genome shotgun (WGS) entry which is preliminary data.</text>
</comment>